<dbReference type="AlphaFoldDB" id="A0AAW2BWS7"/>
<evidence type="ECO:0000256" key="1">
    <source>
        <dbReference type="SAM" id="MobiDB-lite"/>
    </source>
</evidence>
<gene>
    <name evidence="2" type="ORF">SO802_025470</name>
</gene>
<feature type="region of interest" description="Disordered" evidence="1">
    <location>
        <begin position="74"/>
        <end position="108"/>
    </location>
</feature>
<sequence length="294" mass="33085">MTQCEEEEEEEEEDRDKPTSTVRVDINGDDSALSEANLLALRAPINRNIPMEPHPIMGLHVVIPLHLYSSLPHPLNPPPPLTGPHPPTGPGRTARPNPGHTQPLHVPHLRHHLRRNPPLRRLRNPRNPLVLAPLQNPIPMAPLFPTRNPTLGPGLLLVLPLLPDPILPHAPHFLHHTTTSQARLVPALQPLNPHLHLLPLARVLPIVPSPLHHPNDVGLLRRIRLPVLDRNRVAQRVLSLRAELSDLAVGLQSCLPRRSVVVAFLQRWVPWDWRVDLQFSAQWFCFVTVLEVLC</sequence>
<comment type="caution">
    <text evidence="2">The sequence shown here is derived from an EMBL/GenBank/DDBJ whole genome shotgun (WGS) entry which is preliminary data.</text>
</comment>
<keyword evidence="3" id="KW-1185">Reference proteome</keyword>
<evidence type="ECO:0000313" key="3">
    <source>
        <dbReference type="Proteomes" id="UP001459277"/>
    </source>
</evidence>
<accession>A0AAW2BWS7</accession>
<feature type="region of interest" description="Disordered" evidence="1">
    <location>
        <begin position="1"/>
        <end position="25"/>
    </location>
</feature>
<feature type="compositionally biased region" description="Pro residues" evidence="1">
    <location>
        <begin position="74"/>
        <end position="89"/>
    </location>
</feature>
<evidence type="ECO:0000313" key="2">
    <source>
        <dbReference type="EMBL" id="KAK9990485.1"/>
    </source>
</evidence>
<name>A0AAW2BWS7_9ROSI</name>
<feature type="compositionally biased region" description="Low complexity" evidence="1">
    <location>
        <begin position="90"/>
        <end position="106"/>
    </location>
</feature>
<organism evidence="2 3">
    <name type="scientific">Lithocarpus litseifolius</name>
    <dbReference type="NCBI Taxonomy" id="425828"/>
    <lineage>
        <taxon>Eukaryota</taxon>
        <taxon>Viridiplantae</taxon>
        <taxon>Streptophyta</taxon>
        <taxon>Embryophyta</taxon>
        <taxon>Tracheophyta</taxon>
        <taxon>Spermatophyta</taxon>
        <taxon>Magnoliopsida</taxon>
        <taxon>eudicotyledons</taxon>
        <taxon>Gunneridae</taxon>
        <taxon>Pentapetalae</taxon>
        <taxon>rosids</taxon>
        <taxon>fabids</taxon>
        <taxon>Fagales</taxon>
        <taxon>Fagaceae</taxon>
        <taxon>Lithocarpus</taxon>
    </lineage>
</organism>
<dbReference type="Proteomes" id="UP001459277">
    <property type="component" value="Unassembled WGS sequence"/>
</dbReference>
<dbReference type="EMBL" id="JAZDWU010000009">
    <property type="protein sequence ID" value="KAK9990485.1"/>
    <property type="molecule type" value="Genomic_DNA"/>
</dbReference>
<feature type="compositionally biased region" description="Acidic residues" evidence="1">
    <location>
        <begin position="1"/>
        <end position="14"/>
    </location>
</feature>
<proteinExistence type="predicted"/>
<protein>
    <submittedName>
        <fullName evidence="2">Uncharacterized protein</fullName>
    </submittedName>
</protein>
<reference evidence="2 3" key="1">
    <citation type="submission" date="2024-01" db="EMBL/GenBank/DDBJ databases">
        <title>A telomere-to-telomere, gap-free genome of sweet tea (Lithocarpus litseifolius).</title>
        <authorList>
            <person name="Zhou J."/>
        </authorList>
    </citation>
    <scope>NUCLEOTIDE SEQUENCE [LARGE SCALE GENOMIC DNA]</scope>
    <source>
        <strain evidence="2">Zhou-2022a</strain>
        <tissue evidence="2">Leaf</tissue>
    </source>
</reference>